<evidence type="ECO:0000256" key="1">
    <source>
        <dbReference type="SAM" id="SignalP"/>
    </source>
</evidence>
<feature type="chain" id="PRO_5034617100" description="SSCRP protein" evidence="1">
    <location>
        <begin position="19"/>
        <end position="97"/>
    </location>
</feature>
<name>A0A8H4JA03_9HYPO</name>
<accession>A0A8H4JA03</accession>
<proteinExistence type="predicted"/>
<keyword evidence="1" id="KW-0732">Signal</keyword>
<comment type="caution">
    <text evidence="2">The sequence shown here is derived from an EMBL/GenBank/DDBJ whole genome shotgun (WGS) entry which is preliminary data.</text>
</comment>
<dbReference type="EMBL" id="JAADJF010000873">
    <property type="protein sequence ID" value="KAF4414556.1"/>
    <property type="molecule type" value="Genomic_DNA"/>
</dbReference>
<evidence type="ECO:0008006" key="4">
    <source>
        <dbReference type="Google" id="ProtNLM"/>
    </source>
</evidence>
<evidence type="ECO:0000313" key="2">
    <source>
        <dbReference type="EMBL" id="KAF4414556.1"/>
    </source>
</evidence>
<protein>
    <recommendedName>
        <fullName evidence="4">SSCRP protein</fullName>
    </recommendedName>
</protein>
<dbReference type="OrthoDB" id="5096216at2759"/>
<evidence type="ECO:0000313" key="3">
    <source>
        <dbReference type="Proteomes" id="UP000536711"/>
    </source>
</evidence>
<reference evidence="2 3" key="1">
    <citation type="submission" date="2020-01" db="EMBL/GenBank/DDBJ databases">
        <title>Identification and distribution of gene clusters putatively required for synthesis of sphingolipid metabolism inhibitors in phylogenetically diverse species of the filamentous fungus Fusarium.</title>
        <authorList>
            <person name="Kim H.-S."/>
            <person name="Busman M."/>
            <person name="Brown D.W."/>
            <person name="Divon H."/>
            <person name="Uhlig S."/>
            <person name="Proctor R.H."/>
        </authorList>
    </citation>
    <scope>NUCLEOTIDE SEQUENCE [LARGE SCALE GENOMIC DNA]</scope>
    <source>
        <strain evidence="2 3">NRRL 13308</strain>
    </source>
</reference>
<gene>
    <name evidence="2" type="ORF">FACUT_14185</name>
</gene>
<dbReference type="AlphaFoldDB" id="A0A8H4JA03"/>
<keyword evidence="3" id="KW-1185">Reference proteome</keyword>
<dbReference type="Proteomes" id="UP000536711">
    <property type="component" value="Unassembled WGS sequence"/>
</dbReference>
<organism evidence="2 3">
    <name type="scientific">Fusarium acutatum</name>
    <dbReference type="NCBI Taxonomy" id="78861"/>
    <lineage>
        <taxon>Eukaryota</taxon>
        <taxon>Fungi</taxon>
        <taxon>Dikarya</taxon>
        <taxon>Ascomycota</taxon>
        <taxon>Pezizomycotina</taxon>
        <taxon>Sordariomycetes</taxon>
        <taxon>Hypocreomycetidae</taxon>
        <taxon>Hypocreales</taxon>
        <taxon>Nectriaceae</taxon>
        <taxon>Fusarium</taxon>
        <taxon>Fusarium fujikuroi species complex</taxon>
    </lineage>
</organism>
<sequence>MKFTALITSLALASSGLAAAIEKRTYDVVLYTCPVPAGQPPTPEAEMAKAYSYACIHSFGCQHSVAPVLVDREFIGDCLNCPMNIPQATDGCILVPQ</sequence>
<feature type="signal peptide" evidence="1">
    <location>
        <begin position="1"/>
        <end position="18"/>
    </location>
</feature>